<dbReference type="InterPro" id="IPR006657">
    <property type="entry name" value="MoPterin_dinucl-bd_dom"/>
</dbReference>
<protein>
    <submittedName>
        <fullName evidence="7">Molybdopterin-dependent oxidoreductase</fullName>
    </submittedName>
</protein>
<gene>
    <name evidence="7" type="ORF">ACFPZ3_61420</name>
</gene>
<comment type="caution">
    <text evidence="7">The sequence shown here is derived from an EMBL/GenBank/DDBJ whole genome shotgun (WGS) entry which is preliminary data.</text>
</comment>
<dbReference type="SMART" id="SM00926">
    <property type="entry name" value="Molybdop_Fe4S4"/>
    <property type="match status" value="1"/>
</dbReference>
<dbReference type="SUPFAM" id="SSF50692">
    <property type="entry name" value="ADC-like"/>
    <property type="match status" value="1"/>
</dbReference>
<dbReference type="PROSITE" id="PS51669">
    <property type="entry name" value="4FE4S_MOW_BIS_MGD"/>
    <property type="match status" value="1"/>
</dbReference>
<dbReference type="Pfam" id="PF04879">
    <property type="entry name" value="Molybdop_Fe4S4"/>
    <property type="match status" value="1"/>
</dbReference>
<proteinExistence type="predicted"/>
<feature type="domain" description="4Fe-4S Mo/W bis-MGD-type" evidence="6">
    <location>
        <begin position="2"/>
        <end position="59"/>
    </location>
</feature>
<dbReference type="RefSeq" id="WP_379523694.1">
    <property type="nucleotide sequence ID" value="NZ_JBHSPA010000110.1"/>
</dbReference>
<dbReference type="Pfam" id="PF01568">
    <property type="entry name" value="Molydop_binding"/>
    <property type="match status" value="1"/>
</dbReference>
<dbReference type="InterPro" id="IPR006656">
    <property type="entry name" value="Mopterin_OxRdtase"/>
</dbReference>
<dbReference type="Pfam" id="PF00384">
    <property type="entry name" value="Molybdopterin"/>
    <property type="match status" value="1"/>
</dbReference>
<keyword evidence="5" id="KW-0411">Iron-sulfur</keyword>
<dbReference type="InterPro" id="IPR006963">
    <property type="entry name" value="Mopterin_OxRdtase_4Fe-4S_dom"/>
</dbReference>
<evidence type="ECO:0000313" key="7">
    <source>
        <dbReference type="EMBL" id="MFC5834277.1"/>
    </source>
</evidence>
<evidence type="ECO:0000256" key="1">
    <source>
        <dbReference type="ARBA" id="ARBA00022485"/>
    </source>
</evidence>
<dbReference type="Gene3D" id="2.20.25.90">
    <property type="entry name" value="ADC-like domains"/>
    <property type="match status" value="1"/>
</dbReference>
<dbReference type="SUPFAM" id="SSF53706">
    <property type="entry name" value="Formate dehydrogenase/DMSO reductase, domains 1-3"/>
    <property type="match status" value="1"/>
</dbReference>
<evidence type="ECO:0000313" key="8">
    <source>
        <dbReference type="Proteomes" id="UP001596058"/>
    </source>
</evidence>
<keyword evidence="1" id="KW-0004">4Fe-4S</keyword>
<name>A0ABW1D9M7_9ACTN</name>
<evidence type="ECO:0000259" key="6">
    <source>
        <dbReference type="PROSITE" id="PS51669"/>
    </source>
</evidence>
<dbReference type="Gene3D" id="3.40.50.740">
    <property type="match status" value="1"/>
</dbReference>
<organism evidence="7 8">
    <name type="scientific">Nonomuraea insulae</name>
    <dbReference type="NCBI Taxonomy" id="1616787"/>
    <lineage>
        <taxon>Bacteria</taxon>
        <taxon>Bacillati</taxon>
        <taxon>Actinomycetota</taxon>
        <taxon>Actinomycetes</taxon>
        <taxon>Streptosporangiales</taxon>
        <taxon>Streptosporangiaceae</taxon>
        <taxon>Nonomuraea</taxon>
    </lineage>
</organism>
<dbReference type="Gene3D" id="2.40.40.20">
    <property type="match status" value="1"/>
</dbReference>
<dbReference type="PANTHER" id="PTHR43105:SF9">
    <property type="entry name" value="NADPH-FE(3+) OXIDOREDUCTASE SUBUNIT ALPHA"/>
    <property type="match status" value="1"/>
</dbReference>
<dbReference type="EMBL" id="JBHSPA010000110">
    <property type="protein sequence ID" value="MFC5834277.1"/>
    <property type="molecule type" value="Genomic_DNA"/>
</dbReference>
<dbReference type="InterPro" id="IPR050123">
    <property type="entry name" value="Prok_molybdopt-oxidoreductase"/>
</dbReference>
<sequence length="726" mass="77822">MTSTVHRTCPLCEAVCGLTLTLDEGGHVTSVRGDKDDPFSKGFICPKGASLGRLDEDPDRLRKPLIREGDLWREAGWDEAFAAVKAGLDRVADRGSVAVYLGNPNAHTMAGALYGAPLIKALGTRNVFSASTADQMPKHVASGLMFGHPLSIPVPDLDRTDYLFMLGANPLESNGSLCTAPDFPGRLKALRRRGGRLVVVDPRRTRTAALADEHVFVRPGTDAYLLFGLVHTLFAEDLARPWHEVNGLAEVREAAKHFPPEVVARRTGVAAEVIVRLARELAGARTAAVYARIGTCTAEFGTLAQWLVEVLNVLTGNLDRPGGAMFAKPATEFSARRRPYSVGRWKSRVRGLPEANGELPVATLADEIETPGEGQIRFLLTIAGNPVLSAPHGDRLDAAFAGLDFMVSVDPYLNETTKHANVILPPPRVLQSGHYDFALLGLAVRNYARYSPPLLPLDERPSEAEILARLAMIASGLDGDLDTFVIDEMLRKATETAGSGIEGRDAAELRDLLEGETGAERRLDLMLRLGPYGEWAGKGDLSLRKLLDHPHGLDLGALEPRLDEVLKTASGLIELAPPQLIEDVERLRGKLEEEPPEIVLIGRRHLRSNNSWMHNVGPLVGGSNTCTLQIHPADVARLGLSGEAVVRSAKGQVTVPLEATDTIMPGVVSLPHGWGHAGGAQSVAAEHAGVSANTLTDETTIDVPSGNAVFNGVPVTISPTGVIIAH</sequence>
<accession>A0ABW1D9M7</accession>
<evidence type="ECO:0000256" key="3">
    <source>
        <dbReference type="ARBA" id="ARBA00023002"/>
    </source>
</evidence>
<dbReference type="PANTHER" id="PTHR43105">
    <property type="entry name" value="RESPIRATORY NITRATE REDUCTASE"/>
    <property type="match status" value="1"/>
</dbReference>
<keyword evidence="4" id="KW-0408">Iron</keyword>
<keyword evidence="8" id="KW-1185">Reference proteome</keyword>
<dbReference type="Gene3D" id="3.40.228.10">
    <property type="entry name" value="Dimethylsulfoxide Reductase, domain 2"/>
    <property type="match status" value="1"/>
</dbReference>
<dbReference type="CDD" id="cd02762">
    <property type="entry name" value="MopB_1"/>
    <property type="match status" value="1"/>
</dbReference>
<keyword evidence="2" id="KW-0479">Metal-binding</keyword>
<dbReference type="Proteomes" id="UP001596058">
    <property type="component" value="Unassembled WGS sequence"/>
</dbReference>
<reference evidence="8" key="1">
    <citation type="journal article" date="2019" name="Int. J. Syst. Evol. Microbiol.">
        <title>The Global Catalogue of Microorganisms (GCM) 10K type strain sequencing project: providing services to taxonomists for standard genome sequencing and annotation.</title>
        <authorList>
            <consortium name="The Broad Institute Genomics Platform"/>
            <consortium name="The Broad Institute Genome Sequencing Center for Infectious Disease"/>
            <person name="Wu L."/>
            <person name="Ma J."/>
        </authorList>
    </citation>
    <scope>NUCLEOTIDE SEQUENCE [LARGE SCALE GENOMIC DNA]</scope>
    <source>
        <strain evidence="8">CCUG 53903</strain>
    </source>
</reference>
<keyword evidence="3" id="KW-0560">Oxidoreductase</keyword>
<evidence type="ECO:0000256" key="5">
    <source>
        <dbReference type="ARBA" id="ARBA00023014"/>
    </source>
</evidence>
<evidence type="ECO:0000256" key="4">
    <source>
        <dbReference type="ARBA" id="ARBA00023004"/>
    </source>
</evidence>
<dbReference type="InterPro" id="IPR009010">
    <property type="entry name" value="Asp_de-COase-like_dom_sf"/>
</dbReference>
<evidence type="ECO:0000256" key="2">
    <source>
        <dbReference type="ARBA" id="ARBA00022723"/>
    </source>
</evidence>